<comment type="caution">
    <text evidence="2">The sequence shown here is derived from an EMBL/GenBank/DDBJ whole genome shotgun (WGS) entry which is preliminary data.</text>
</comment>
<dbReference type="Proteomes" id="UP001219525">
    <property type="component" value="Unassembled WGS sequence"/>
</dbReference>
<dbReference type="AlphaFoldDB" id="A0AAD6USZ9"/>
<organism evidence="2 3">
    <name type="scientific">Mycena pura</name>
    <dbReference type="NCBI Taxonomy" id="153505"/>
    <lineage>
        <taxon>Eukaryota</taxon>
        <taxon>Fungi</taxon>
        <taxon>Dikarya</taxon>
        <taxon>Basidiomycota</taxon>
        <taxon>Agaricomycotina</taxon>
        <taxon>Agaricomycetes</taxon>
        <taxon>Agaricomycetidae</taxon>
        <taxon>Agaricales</taxon>
        <taxon>Marasmiineae</taxon>
        <taxon>Mycenaceae</taxon>
        <taxon>Mycena</taxon>
    </lineage>
</organism>
<dbReference type="InterPro" id="IPR001245">
    <property type="entry name" value="Ser-Thr/Tyr_kinase_cat_dom"/>
</dbReference>
<accession>A0AAD6USZ9</accession>
<protein>
    <submittedName>
        <fullName evidence="2">Kinase-like domain-containing protein</fullName>
    </submittedName>
</protein>
<feature type="domain" description="Protein kinase" evidence="1">
    <location>
        <begin position="27"/>
        <end position="151"/>
    </location>
</feature>
<evidence type="ECO:0000259" key="1">
    <source>
        <dbReference type="PROSITE" id="PS50011"/>
    </source>
</evidence>
<gene>
    <name evidence="2" type="ORF">GGX14DRAFT_587649</name>
</gene>
<dbReference type="InterPro" id="IPR051681">
    <property type="entry name" value="Ser/Thr_Kinases-Pseudokinases"/>
</dbReference>
<dbReference type="Pfam" id="PF07714">
    <property type="entry name" value="PK_Tyr_Ser-Thr"/>
    <property type="match status" value="1"/>
</dbReference>
<keyword evidence="2" id="KW-0418">Kinase</keyword>
<dbReference type="GO" id="GO:0005524">
    <property type="term" value="F:ATP binding"/>
    <property type="evidence" value="ECO:0007669"/>
    <property type="project" value="InterPro"/>
</dbReference>
<evidence type="ECO:0000313" key="3">
    <source>
        <dbReference type="Proteomes" id="UP001219525"/>
    </source>
</evidence>
<dbReference type="PANTHER" id="PTHR44329">
    <property type="entry name" value="SERINE/THREONINE-PROTEIN KINASE TNNI3K-RELATED"/>
    <property type="match status" value="1"/>
</dbReference>
<reference evidence="2" key="1">
    <citation type="submission" date="2023-03" db="EMBL/GenBank/DDBJ databases">
        <title>Massive genome expansion in bonnet fungi (Mycena s.s.) driven by repeated elements and novel gene families across ecological guilds.</title>
        <authorList>
            <consortium name="Lawrence Berkeley National Laboratory"/>
            <person name="Harder C.B."/>
            <person name="Miyauchi S."/>
            <person name="Viragh M."/>
            <person name="Kuo A."/>
            <person name="Thoen E."/>
            <person name="Andreopoulos B."/>
            <person name="Lu D."/>
            <person name="Skrede I."/>
            <person name="Drula E."/>
            <person name="Henrissat B."/>
            <person name="Morin E."/>
            <person name="Kohler A."/>
            <person name="Barry K."/>
            <person name="LaButti K."/>
            <person name="Morin E."/>
            <person name="Salamov A."/>
            <person name="Lipzen A."/>
            <person name="Mereny Z."/>
            <person name="Hegedus B."/>
            <person name="Baldrian P."/>
            <person name="Stursova M."/>
            <person name="Weitz H."/>
            <person name="Taylor A."/>
            <person name="Grigoriev I.V."/>
            <person name="Nagy L.G."/>
            <person name="Martin F."/>
            <person name="Kauserud H."/>
        </authorList>
    </citation>
    <scope>NUCLEOTIDE SEQUENCE</scope>
    <source>
        <strain evidence="2">9144</strain>
    </source>
</reference>
<dbReference type="PROSITE" id="PS50011">
    <property type="entry name" value="PROTEIN_KINASE_DOM"/>
    <property type="match status" value="1"/>
</dbReference>
<dbReference type="SUPFAM" id="SSF56112">
    <property type="entry name" value="Protein kinase-like (PK-like)"/>
    <property type="match status" value="1"/>
</dbReference>
<evidence type="ECO:0000313" key="2">
    <source>
        <dbReference type="EMBL" id="KAJ7193806.1"/>
    </source>
</evidence>
<feature type="non-terminal residue" evidence="2">
    <location>
        <position position="1"/>
    </location>
</feature>
<proteinExistence type="predicted"/>
<dbReference type="Gene3D" id="1.10.510.10">
    <property type="entry name" value="Transferase(Phosphotransferase) domain 1"/>
    <property type="match status" value="1"/>
</dbReference>
<dbReference type="InterPro" id="IPR011009">
    <property type="entry name" value="Kinase-like_dom_sf"/>
</dbReference>
<dbReference type="InterPro" id="IPR000719">
    <property type="entry name" value="Prot_kinase_dom"/>
</dbReference>
<sequence>MARKLLLNITKSQEQLPSSLFIAGIHNVDKHPTFAGGFADVYRAMLGKNHVALKRLRVFTSATQSRGKFCREAVIWKNLRHRFILPFLGVDRVTFSPFLCMVSPWMKNGTILKYLSESARGRAEVLQLLLEIAQGLEYLHSVNIVHGDLRG</sequence>
<keyword evidence="2" id="KW-0808">Transferase</keyword>
<keyword evidence="3" id="KW-1185">Reference proteome</keyword>
<name>A0AAD6USZ9_9AGAR</name>
<dbReference type="EMBL" id="JARJCW010000104">
    <property type="protein sequence ID" value="KAJ7193806.1"/>
    <property type="molecule type" value="Genomic_DNA"/>
</dbReference>
<dbReference type="GO" id="GO:0004674">
    <property type="term" value="F:protein serine/threonine kinase activity"/>
    <property type="evidence" value="ECO:0007669"/>
    <property type="project" value="TreeGrafter"/>
</dbReference>